<keyword evidence="9" id="KW-1185">Reference proteome</keyword>
<accession>A0A4Y3II00</accession>
<evidence type="ECO:0000313" key="8">
    <source>
        <dbReference type="EMBL" id="GEA59031.1"/>
    </source>
</evidence>
<name>A0A4Y3II00_9VIBR</name>
<dbReference type="GO" id="GO:0030288">
    <property type="term" value="C:outer membrane-bounded periplasmic space"/>
    <property type="evidence" value="ECO:0007669"/>
    <property type="project" value="TreeGrafter"/>
</dbReference>
<protein>
    <submittedName>
        <fullName evidence="8">Enterochelin ABC transporter substrate-binding protein</fullName>
    </submittedName>
</protein>
<sequence length="306" mass="34194">MLKNKTIKHLVTSLSVLCCALVPQAIQAKEITHTMGTIEITQTPKRIVVLGHGSLDILDELGVQPVGVVKPLLPHFISHYAGDDYQTVGSLKEPNFETIFMLKPDLIIAEGRQAPMYKELSQIAPTYLFQIDNQDYWKTTQHHWRMLGEIFEKQDEAESLIAKTDERMKSVHAKNSQENLRTLAVMNNGNNLAMYGEKSRFSIIFEDFGFAPATAQSQKPTGPHGNLISFEYIAEAKPDAMIILDREQAIGTSNGRAKALFDNALVHSTPAYQDQKMVFMDPAAWYLSAGGYKATHIMINDVESVL</sequence>
<keyword evidence="4" id="KW-0410">Iron transport</keyword>
<dbReference type="EMBL" id="BJLH01000001">
    <property type="protein sequence ID" value="GEA59031.1"/>
    <property type="molecule type" value="Genomic_DNA"/>
</dbReference>
<evidence type="ECO:0000313" key="9">
    <source>
        <dbReference type="Proteomes" id="UP000318242"/>
    </source>
</evidence>
<organism evidence="8 9">
    <name type="scientific">Vibrio comitans NBRC 102076</name>
    <dbReference type="NCBI Taxonomy" id="1219078"/>
    <lineage>
        <taxon>Bacteria</taxon>
        <taxon>Pseudomonadati</taxon>
        <taxon>Pseudomonadota</taxon>
        <taxon>Gammaproteobacteria</taxon>
        <taxon>Vibrionales</taxon>
        <taxon>Vibrionaceae</taxon>
        <taxon>Vibrio</taxon>
    </lineage>
</organism>
<dbReference type="CDD" id="cd01140">
    <property type="entry name" value="FatB"/>
    <property type="match status" value="1"/>
</dbReference>
<proteinExistence type="inferred from homology"/>
<dbReference type="GO" id="GO:1901678">
    <property type="term" value="P:iron coordination entity transport"/>
    <property type="evidence" value="ECO:0007669"/>
    <property type="project" value="UniProtKB-ARBA"/>
</dbReference>
<keyword evidence="3" id="KW-0813">Transport</keyword>
<dbReference type="SUPFAM" id="SSF53807">
    <property type="entry name" value="Helical backbone' metal receptor"/>
    <property type="match status" value="1"/>
</dbReference>
<dbReference type="InterPro" id="IPR033870">
    <property type="entry name" value="FatB"/>
</dbReference>
<evidence type="ECO:0000256" key="1">
    <source>
        <dbReference type="ARBA" id="ARBA00004196"/>
    </source>
</evidence>
<comment type="caution">
    <text evidence="8">The sequence shown here is derived from an EMBL/GenBank/DDBJ whole genome shotgun (WGS) entry which is preliminary data.</text>
</comment>
<keyword evidence="5 6" id="KW-0732">Signal</keyword>
<evidence type="ECO:0000256" key="6">
    <source>
        <dbReference type="SAM" id="SignalP"/>
    </source>
</evidence>
<evidence type="ECO:0000256" key="5">
    <source>
        <dbReference type="ARBA" id="ARBA00022729"/>
    </source>
</evidence>
<dbReference type="PANTHER" id="PTHR30532:SF28">
    <property type="entry name" value="PETROBACTIN-BINDING PROTEIN YCLQ"/>
    <property type="match status" value="1"/>
</dbReference>
<evidence type="ECO:0000259" key="7">
    <source>
        <dbReference type="PROSITE" id="PS50983"/>
    </source>
</evidence>
<dbReference type="Proteomes" id="UP000318242">
    <property type="component" value="Unassembled WGS sequence"/>
</dbReference>
<evidence type="ECO:0000256" key="4">
    <source>
        <dbReference type="ARBA" id="ARBA00022496"/>
    </source>
</evidence>
<dbReference type="PROSITE" id="PS50983">
    <property type="entry name" value="FE_B12_PBP"/>
    <property type="match status" value="1"/>
</dbReference>
<evidence type="ECO:0000256" key="3">
    <source>
        <dbReference type="ARBA" id="ARBA00022448"/>
    </source>
</evidence>
<dbReference type="Gene3D" id="3.40.50.1980">
    <property type="entry name" value="Nitrogenase molybdenum iron protein domain"/>
    <property type="match status" value="2"/>
</dbReference>
<dbReference type="RefSeq" id="WP_208733509.1">
    <property type="nucleotide sequence ID" value="NZ_BJLH01000001.1"/>
</dbReference>
<keyword evidence="4" id="KW-0406">Ion transport</keyword>
<feature type="domain" description="Fe/B12 periplasmic-binding" evidence="7">
    <location>
        <begin position="46"/>
        <end position="306"/>
    </location>
</feature>
<feature type="chain" id="PRO_5021408678" evidence="6">
    <location>
        <begin position="29"/>
        <end position="306"/>
    </location>
</feature>
<keyword evidence="4" id="KW-0408">Iron</keyword>
<feature type="signal peptide" evidence="6">
    <location>
        <begin position="1"/>
        <end position="28"/>
    </location>
</feature>
<gene>
    <name evidence="8" type="primary">vctP</name>
    <name evidence="8" type="ORF">VCO01S_02240</name>
</gene>
<dbReference type="AlphaFoldDB" id="A0A4Y3II00"/>
<reference evidence="8 9" key="1">
    <citation type="submission" date="2019-06" db="EMBL/GenBank/DDBJ databases">
        <title>Whole genome shotgun sequence of Vibrio comitans NBRC 102076.</title>
        <authorList>
            <person name="Hosoyama A."/>
            <person name="Uohara A."/>
            <person name="Ohji S."/>
            <person name="Ichikawa N."/>
        </authorList>
    </citation>
    <scope>NUCLEOTIDE SEQUENCE [LARGE SCALE GENOMIC DNA]</scope>
    <source>
        <strain evidence="8 9">NBRC 102076</strain>
    </source>
</reference>
<comment type="similarity">
    <text evidence="2">Belongs to the bacterial solute-binding protein 8 family.</text>
</comment>
<dbReference type="Pfam" id="PF01497">
    <property type="entry name" value="Peripla_BP_2"/>
    <property type="match status" value="1"/>
</dbReference>
<dbReference type="InterPro" id="IPR051313">
    <property type="entry name" value="Bact_iron-sidero_bind"/>
</dbReference>
<dbReference type="InterPro" id="IPR002491">
    <property type="entry name" value="ABC_transptr_periplasmic_BD"/>
</dbReference>
<comment type="subcellular location">
    <subcellularLocation>
        <location evidence="1">Cell envelope</location>
    </subcellularLocation>
</comment>
<dbReference type="PANTHER" id="PTHR30532">
    <property type="entry name" value="IRON III DICITRATE-BINDING PERIPLASMIC PROTEIN"/>
    <property type="match status" value="1"/>
</dbReference>
<evidence type="ECO:0000256" key="2">
    <source>
        <dbReference type="ARBA" id="ARBA00008814"/>
    </source>
</evidence>